<evidence type="ECO:0000313" key="1">
    <source>
        <dbReference type="EMBL" id="AAO05019.1"/>
    </source>
</evidence>
<sequence>MREKINIKKAVEKNNIVIFLKLTDFITNSPLT</sequence>
<dbReference type="EMBL" id="AE015929">
    <property type="protein sequence ID" value="AAO05019.1"/>
    <property type="molecule type" value="Genomic_DNA"/>
</dbReference>
<accession>A0A0H2VH39</accession>
<name>A0A0H2VH39_STAES</name>
<dbReference type="KEGG" id="sep:SE_1420"/>
<gene>
    <name evidence="1" type="ordered locus">SE_1420</name>
</gene>
<dbReference type="HOGENOM" id="CLU_3391517_0_0_9"/>
<organism evidence="1 2">
    <name type="scientific">Staphylococcus epidermidis (strain ATCC 12228 / FDA PCI 1200)</name>
    <dbReference type="NCBI Taxonomy" id="176280"/>
    <lineage>
        <taxon>Bacteria</taxon>
        <taxon>Bacillati</taxon>
        <taxon>Bacillota</taxon>
        <taxon>Bacilli</taxon>
        <taxon>Bacillales</taxon>
        <taxon>Staphylococcaceae</taxon>
        <taxon>Staphylococcus</taxon>
    </lineage>
</organism>
<evidence type="ECO:0000313" key="2">
    <source>
        <dbReference type="Proteomes" id="UP000001411"/>
    </source>
</evidence>
<dbReference type="AlphaFoldDB" id="A0A0H2VH39"/>
<protein>
    <submittedName>
        <fullName evidence="1">Uncharacterized protein</fullName>
    </submittedName>
</protein>
<dbReference type="Proteomes" id="UP000001411">
    <property type="component" value="Chromosome"/>
</dbReference>
<proteinExistence type="predicted"/>
<reference evidence="1 2" key="1">
    <citation type="journal article" date="2003" name="Mol. Microbiol.">
        <title>Genome-based analysis of virulence genes in a non-biofilm-forming Staphylococcus epidermidis strain (ATCC 12228).</title>
        <authorList>
            <person name="Zhang Y.Q."/>
            <person name="Ren S.X."/>
            <person name="Li H.L."/>
            <person name="Wang Y.X."/>
            <person name="Fu G."/>
            <person name="Yang J."/>
            <person name="Qin Z.Q."/>
            <person name="Miao Y.G."/>
            <person name="Wang W.Y."/>
            <person name="Chen R.S."/>
            <person name="Shen Y."/>
            <person name="Chen Z."/>
            <person name="Yuan Z.H."/>
            <person name="Zhao G.P."/>
            <person name="Qu D."/>
            <person name="Danchin A."/>
            <person name="Wen Y.M."/>
        </authorList>
    </citation>
    <scope>NUCLEOTIDE SEQUENCE [LARGE SCALE GENOMIC DNA]</scope>
    <source>
        <strain evidence="2">ATCC 12228 / FDA PCI 1200</strain>
    </source>
</reference>